<evidence type="ECO:0000256" key="4">
    <source>
        <dbReference type="RuleBase" id="RU003345"/>
    </source>
</evidence>
<proteinExistence type="inferred from homology"/>
<dbReference type="GO" id="GO:0016620">
    <property type="term" value="F:oxidoreductase activity, acting on the aldehyde or oxo group of donors, NAD or NADP as acceptor"/>
    <property type="evidence" value="ECO:0007669"/>
    <property type="project" value="InterPro"/>
</dbReference>
<dbReference type="InterPro" id="IPR016162">
    <property type="entry name" value="Ald_DH_N"/>
</dbReference>
<keyword evidence="2 4" id="KW-0560">Oxidoreductase</keyword>
<comment type="caution">
    <text evidence="6">The sequence shown here is derived from an EMBL/GenBank/DDBJ whole genome shotgun (WGS) entry which is preliminary data.</text>
</comment>
<feature type="domain" description="Aldehyde dehydrogenase" evidence="5">
    <location>
        <begin position="20"/>
        <end position="467"/>
    </location>
</feature>
<dbReference type="Gene3D" id="3.40.605.10">
    <property type="entry name" value="Aldehyde Dehydrogenase, Chain A, domain 1"/>
    <property type="match status" value="1"/>
</dbReference>
<comment type="similarity">
    <text evidence="1 4">Belongs to the aldehyde dehydrogenase family.</text>
</comment>
<dbReference type="OrthoDB" id="9772584at2"/>
<dbReference type="InterPro" id="IPR016161">
    <property type="entry name" value="Ald_DH/histidinol_DH"/>
</dbReference>
<dbReference type="FunFam" id="3.40.605.10:FF:000007">
    <property type="entry name" value="NAD/NADP-dependent betaine aldehyde dehydrogenase"/>
    <property type="match status" value="1"/>
</dbReference>
<dbReference type="InterPro" id="IPR016163">
    <property type="entry name" value="Ald_DH_C"/>
</dbReference>
<dbReference type="PROSITE" id="PS00070">
    <property type="entry name" value="ALDEHYDE_DEHYDR_CYS"/>
    <property type="match status" value="1"/>
</dbReference>
<dbReference type="Gene3D" id="3.40.309.10">
    <property type="entry name" value="Aldehyde Dehydrogenase, Chain A, domain 2"/>
    <property type="match status" value="1"/>
</dbReference>
<accession>A0A317E6N8</accession>
<dbReference type="PANTHER" id="PTHR11699">
    <property type="entry name" value="ALDEHYDE DEHYDROGENASE-RELATED"/>
    <property type="match status" value="1"/>
</dbReference>
<name>A0A317E6N8_9PROT</name>
<dbReference type="InterPro" id="IPR015590">
    <property type="entry name" value="Aldehyde_DH_dom"/>
</dbReference>
<evidence type="ECO:0000256" key="2">
    <source>
        <dbReference type="ARBA" id="ARBA00023002"/>
    </source>
</evidence>
<evidence type="ECO:0000259" key="5">
    <source>
        <dbReference type="Pfam" id="PF00171"/>
    </source>
</evidence>
<evidence type="ECO:0000256" key="1">
    <source>
        <dbReference type="ARBA" id="ARBA00009986"/>
    </source>
</evidence>
<reference evidence="7" key="1">
    <citation type="submission" date="2018-05" db="EMBL/GenBank/DDBJ databases">
        <title>Zavarzinia sp. HR-AS.</title>
        <authorList>
            <person name="Lee Y."/>
            <person name="Jeon C.O."/>
        </authorList>
    </citation>
    <scope>NUCLEOTIDE SEQUENCE [LARGE SCALE GENOMIC DNA]</scope>
    <source>
        <strain evidence="7">DSM 1231</strain>
    </source>
</reference>
<dbReference type="AlphaFoldDB" id="A0A317E6N8"/>
<dbReference type="CDD" id="cd07106">
    <property type="entry name" value="ALDH_AldA-AAD23400"/>
    <property type="match status" value="1"/>
</dbReference>
<gene>
    <name evidence="6" type="ORF">DKG75_12065</name>
</gene>
<dbReference type="InterPro" id="IPR029510">
    <property type="entry name" value="Ald_DH_CS_GLU"/>
</dbReference>
<dbReference type="EMBL" id="QGLF01000003">
    <property type="protein sequence ID" value="PWR20725.1"/>
    <property type="molecule type" value="Genomic_DNA"/>
</dbReference>
<dbReference type="Pfam" id="PF00171">
    <property type="entry name" value="Aldedh"/>
    <property type="match status" value="1"/>
</dbReference>
<feature type="active site" evidence="3">
    <location>
        <position position="244"/>
    </location>
</feature>
<evidence type="ECO:0000313" key="7">
    <source>
        <dbReference type="Proteomes" id="UP000246077"/>
    </source>
</evidence>
<dbReference type="InterPro" id="IPR016160">
    <property type="entry name" value="Ald_DH_CS_CYS"/>
</dbReference>
<evidence type="ECO:0000313" key="6">
    <source>
        <dbReference type="EMBL" id="PWR20725.1"/>
    </source>
</evidence>
<dbReference type="RefSeq" id="WP_109921369.1">
    <property type="nucleotide sequence ID" value="NZ_QGLF01000003.1"/>
</dbReference>
<protein>
    <submittedName>
        <fullName evidence="6">Aldehyde dehydrogenase</fullName>
    </submittedName>
</protein>
<dbReference type="SUPFAM" id="SSF53720">
    <property type="entry name" value="ALDH-like"/>
    <property type="match status" value="1"/>
</dbReference>
<organism evidence="6 7">
    <name type="scientific">Zavarzinia compransoris</name>
    <dbReference type="NCBI Taxonomy" id="1264899"/>
    <lineage>
        <taxon>Bacteria</taxon>
        <taxon>Pseudomonadati</taxon>
        <taxon>Pseudomonadota</taxon>
        <taxon>Alphaproteobacteria</taxon>
        <taxon>Rhodospirillales</taxon>
        <taxon>Zavarziniaceae</taxon>
        <taxon>Zavarzinia</taxon>
    </lineage>
</organism>
<dbReference type="PROSITE" id="PS00687">
    <property type="entry name" value="ALDEHYDE_DEHYDR_GLU"/>
    <property type="match status" value="1"/>
</dbReference>
<dbReference type="FunFam" id="3.40.309.10:FF:000009">
    <property type="entry name" value="Aldehyde dehydrogenase A"/>
    <property type="match status" value="1"/>
</dbReference>
<evidence type="ECO:0000256" key="3">
    <source>
        <dbReference type="PROSITE-ProRule" id="PRU10007"/>
    </source>
</evidence>
<dbReference type="Proteomes" id="UP000246077">
    <property type="component" value="Unassembled WGS sequence"/>
</dbReference>
<keyword evidence="7" id="KW-1185">Reference proteome</keyword>
<sequence length="472" mass="50662">MEFERDFTMTIGGLGVAGATTFPVVNPATEAVIAQAPDCSRGQLDEAVAAARAAFPAWRARPVDERRQYLHAISARLFENLDGLKRLLTLEQGKPFGDAEFEVGGAGMFVQGTATLTIPETVNEDSAERRSITRHVPIGVVGAISPWNFPVILAFFKVGPALLAGNTVILKPSPFTPLTTLKIGELLRDVLPPGVLNIVSGGDQLGPWITEHPGIDKVSFTGSTATGKRVMQSAAGNLKRVTLELGGNDAAIVLPDVDVNKVAPDLFWAAFRNNGQICIASKRMYIHKDVYEPLKEAIVDYAKTVKVGDGSEQGTQIGPVQNQQQYRRVLELIEDSKQSGHKFLLGGDALEGPGYFVPVTILDNPPEESRIVREEQFGPILPLLKVDSVEEAVARANASDYGLGGSVWSADPDKALAIGEQLETGTVWINETQHLTPLAPFGGHKQSGVGTENGVDGLLEYTNVQTVVVRKA</sequence>
<dbReference type="InterPro" id="IPR044086">
    <property type="entry name" value="LUC3-like"/>
</dbReference>